<organism evidence="5 6">
    <name type="scientific">Zingiber officinale</name>
    <name type="common">Ginger</name>
    <name type="synonym">Amomum zingiber</name>
    <dbReference type="NCBI Taxonomy" id="94328"/>
    <lineage>
        <taxon>Eukaryota</taxon>
        <taxon>Viridiplantae</taxon>
        <taxon>Streptophyta</taxon>
        <taxon>Embryophyta</taxon>
        <taxon>Tracheophyta</taxon>
        <taxon>Spermatophyta</taxon>
        <taxon>Magnoliopsida</taxon>
        <taxon>Liliopsida</taxon>
        <taxon>Zingiberales</taxon>
        <taxon>Zingiberaceae</taxon>
        <taxon>Zingiber</taxon>
    </lineage>
</organism>
<dbReference type="GO" id="GO:0005524">
    <property type="term" value="F:ATP binding"/>
    <property type="evidence" value="ECO:0007669"/>
    <property type="project" value="UniProtKB-KW"/>
</dbReference>
<dbReference type="Proteomes" id="UP000734854">
    <property type="component" value="Unassembled WGS sequence"/>
</dbReference>
<comment type="similarity">
    <text evidence="2">Belongs to the ABC transporter superfamily. ABCC family. Conjugate transporter (TC 3.A.1.208) subfamily.</text>
</comment>
<accession>A0A8J5C079</accession>
<comment type="caution">
    <text evidence="5">The sequence shown here is derived from an EMBL/GenBank/DDBJ whole genome shotgun (WGS) entry which is preliminary data.</text>
</comment>
<name>A0A8J5C079_ZINOF</name>
<evidence type="ECO:0000256" key="3">
    <source>
        <dbReference type="ARBA" id="ARBA00022741"/>
    </source>
</evidence>
<dbReference type="GO" id="GO:0042626">
    <property type="term" value="F:ATPase-coupled transmembrane transporter activity"/>
    <property type="evidence" value="ECO:0007669"/>
    <property type="project" value="TreeGrafter"/>
</dbReference>
<evidence type="ECO:0000256" key="1">
    <source>
        <dbReference type="ARBA" id="ARBA00004141"/>
    </source>
</evidence>
<dbReference type="AlphaFoldDB" id="A0A8J5C079"/>
<evidence type="ECO:0000313" key="5">
    <source>
        <dbReference type="EMBL" id="KAG6469795.1"/>
    </source>
</evidence>
<dbReference type="Gene3D" id="3.40.50.300">
    <property type="entry name" value="P-loop containing nucleotide triphosphate hydrolases"/>
    <property type="match status" value="1"/>
</dbReference>
<sequence>MKTTKGRKVMNPTDSYRKEIRKEVKRGSCSRRRGLKIQDIEVLAAEFGHMWGERVWFYWGRSEREARREAKGIVVLFSWLSSQESDLKPFVDLYCSVSWSPLVCHVDFLTLKELFFVQILDVLDWICQGTVQFNLDPFNEHNDIDLWEALERAHLKDVIRRNSLRLDAEVSGAGENFSVGQRQLLSLSRALLRRSKILALYEAIAAVDVRIDALIQKIKLWTKATVDKFK</sequence>
<evidence type="ECO:0000313" key="6">
    <source>
        <dbReference type="Proteomes" id="UP000734854"/>
    </source>
</evidence>
<dbReference type="InterPro" id="IPR050173">
    <property type="entry name" value="ABC_transporter_C-like"/>
</dbReference>
<evidence type="ECO:0008006" key="7">
    <source>
        <dbReference type="Google" id="ProtNLM"/>
    </source>
</evidence>
<comment type="subcellular location">
    <subcellularLocation>
        <location evidence="1">Membrane</location>
        <topology evidence="1">Multi-pass membrane protein</topology>
    </subcellularLocation>
</comment>
<reference evidence="5 6" key="1">
    <citation type="submission" date="2020-08" db="EMBL/GenBank/DDBJ databases">
        <title>Plant Genome Project.</title>
        <authorList>
            <person name="Zhang R.-G."/>
        </authorList>
    </citation>
    <scope>NUCLEOTIDE SEQUENCE [LARGE SCALE GENOMIC DNA]</scope>
    <source>
        <tissue evidence="5">Rhizome</tissue>
    </source>
</reference>
<keyword evidence="6" id="KW-1185">Reference proteome</keyword>
<proteinExistence type="inferred from homology"/>
<dbReference type="GO" id="GO:0016020">
    <property type="term" value="C:membrane"/>
    <property type="evidence" value="ECO:0007669"/>
    <property type="project" value="UniProtKB-SubCell"/>
</dbReference>
<evidence type="ECO:0000256" key="2">
    <source>
        <dbReference type="ARBA" id="ARBA00009726"/>
    </source>
</evidence>
<dbReference type="InterPro" id="IPR027417">
    <property type="entry name" value="P-loop_NTPase"/>
</dbReference>
<evidence type="ECO:0000256" key="4">
    <source>
        <dbReference type="ARBA" id="ARBA00022840"/>
    </source>
</evidence>
<dbReference type="EMBL" id="JACMSC010000021">
    <property type="protein sequence ID" value="KAG6469795.1"/>
    <property type="molecule type" value="Genomic_DNA"/>
</dbReference>
<dbReference type="PANTHER" id="PTHR24223:SF456">
    <property type="entry name" value="MULTIDRUG RESISTANCE-ASSOCIATED PROTEIN LETHAL(2)03659"/>
    <property type="match status" value="1"/>
</dbReference>
<keyword evidence="4" id="KW-0067">ATP-binding</keyword>
<keyword evidence="3" id="KW-0547">Nucleotide-binding</keyword>
<gene>
    <name evidence="5" type="ORF">ZIOFF_070726</name>
</gene>
<protein>
    <recommendedName>
        <fullName evidence="7">ABC transporter domain-containing protein</fullName>
    </recommendedName>
</protein>
<dbReference type="SUPFAM" id="SSF52540">
    <property type="entry name" value="P-loop containing nucleoside triphosphate hydrolases"/>
    <property type="match status" value="1"/>
</dbReference>
<dbReference type="PANTHER" id="PTHR24223">
    <property type="entry name" value="ATP-BINDING CASSETTE SUB-FAMILY C"/>
    <property type="match status" value="1"/>
</dbReference>